<accession>A0A844GAJ2</accession>
<dbReference type="AlphaFoldDB" id="A0A844GAJ2"/>
<dbReference type="EMBL" id="WLYX01000001">
    <property type="protein sequence ID" value="MTD33413.1"/>
    <property type="molecule type" value="Genomic_DNA"/>
</dbReference>
<proteinExistence type="predicted"/>
<evidence type="ECO:0000313" key="2">
    <source>
        <dbReference type="Proteomes" id="UP000446658"/>
    </source>
</evidence>
<dbReference type="Proteomes" id="UP000446658">
    <property type="component" value="Unassembled WGS sequence"/>
</dbReference>
<organism evidence="1 2">
    <name type="scientific">Paludibacterium denitrificans</name>
    <dbReference type="NCBI Taxonomy" id="2675226"/>
    <lineage>
        <taxon>Bacteria</taxon>
        <taxon>Pseudomonadati</taxon>
        <taxon>Pseudomonadota</taxon>
        <taxon>Betaproteobacteria</taxon>
        <taxon>Neisseriales</taxon>
        <taxon>Chromobacteriaceae</taxon>
        <taxon>Paludibacterium</taxon>
    </lineage>
</organism>
<gene>
    <name evidence="1" type="ORF">GKE73_10825</name>
</gene>
<name>A0A844GAJ2_9NEIS</name>
<reference evidence="1 2" key="1">
    <citation type="submission" date="2019-11" db="EMBL/GenBank/DDBJ databases">
        <title>Draft genome sequence of Paludibacterium sp. dN18-1.</title>
        <authorList>
            <person name="Im W.-T."/>
        </authorList>
    </citation>
    <scope>NUCLEOTIDE SEQUENCE [LARGE SCALE GENOMIC DNA]</scope>
    <source>
        <strain evidence="2">dN 18-1</strain>
    </source>
</reference>
<sequence length="214" mass="23214">MNEALLKTMANTGKLPKKAAELIGYLPKLKVLPCARGCEGDDYEKAVKEFIKGYNGDGKRFKLRGEMIVQVRWYNTRPRYQRGLPYGEDRFGVSFIMEGKLVSLGRSSGIGSDTTAPELAKYLGARLGAELGLAAGIGLKPSFLLKAEPGMLTDVGAVMGKINRTVVSALGSEDVTSRIEPVTDANKQLLPAIDGIQPGEIDPINEVRYLNLLL</sequence>
<protein>
    <submittedName>
        <fullName evidence="1">Uncharacterized protein</fullName>
    </submittedName>
</protein>
<comment type="caution">
    <text evidence="1">The sequence shown here is derived from an EMBL/GenBank/DDBJ whole genome shotgun (WGS) entry which is preliminary data.</text>
</comment>
<keyword evidence="2" id="KW-1185">Reference proteome</keyword>
<evidence type="ECO:0000313" key="1">
    <source>
        <dbReference type="EMBL" id="MTD33413.1"/>
    </source>
</evidence>